<dbReference type="GeneID" id="108744791"/>
<reference evidence="21" key="1">
    <citation type="submission" date="2025-08" db="UniProtKB">
        <authorList>
            <consortium name="RefSeq"/>
        </authorList>
    </citation>
    <scope>IDENTIFICATION</scope>
    <source>
        <tissue evidence="21">Entire body</tissue>
    </source>
</reference>
<dbReference type="GO" id="GO:0006488">
    <property type="term" value="P:dolichol-linked oligosaccharide biosynthetic process"/>
    <property type="evidence" value="ECO:0007669"/>
    <property type="project" value="InterPro"/>
</dbReference>
<dbReference type="AlphaFoldDB" id="A0A1W4XJQ2"/>
<comment type="function">
    <text evidence="17">UDP-N-acetylglucosamine--dolichyl-phosphate N-acetylglucosaminephosphotransferase that operates in the biosynthetic pathway of dolichol-linked oligosaccharides, the glycan precursors employed in protein asparagine (N)-glycosylation. The assembly of dolichol-linked oligosaccharides begins on the cytosolic side of the endoplasmic reticulum membrane and finishes in its lumen. The sequential addition of sugars to dolichol pyrophosphate produces dolichol-linked oligosaccharides containing fourteen sugars, including two GlcNAcs, nine mannoses and three glucoses. Once assembled, the oligosaccharide is transferred from the lipid to nascent proteins by oligosaccharyltransferases. Catalyzes the initial step of dolichol-linked oligosaccharide biosynthesis, transfering GlcNAc-1-P from cytosolic UDP-GlcNAc onto the carrier lipid dolichyl phosphate (P-dolichol), yielding GlcNAc-P-P-dolichol embedded in the cytoplasmic leaflet of the endoplasmic reticulum membrane.</text>
</comment>
<dbReference type="GO" id="GO:0005789">
    <property type="term" value="C:endoplasmic reticulum membrane"/>
    <property type="evidence" value="ECO:0007669"/>
    <property type="project" value="UniProtKB-SubCell"/>
</dbReference>
<keyword evidence="8" id="KW-0808">Transferase</keyword>
<keyword evidence="10" id="KW-0479">Metal-binding</keyword>
<feature type="transmembrane region" description="Helical" evidence="19">
    <location>
        <begin position="350"/>
        <end position="370"/>
    </location>
</feature>
<feature type="transmembrane region" description="Helical" evidence="19">
    <location>
        <begin position="166"/>
        <end position="187"/>
    </location>
</feature>
<dbReference type="InParanoid" id="A0A1W4XJQ2"/>
<evidence type="ECO:0000256" key="2">
    <source>
        <dbReference type="ARBA" id="ARBA00004477"/>
    </source>
</evidence>
<feature type="transmembrane region" description="Helical" evidence="19">
    <location>
        <begin position="222"/>
        <end position="241"/>
    </location>
</feature>
<evidence type="ECO:0000256" key="7">
    <source>
        <dbReference type="ARBA" id="ARBA00022676"/>
    </source>
</evidence>
<dbReference type="GO" id="GO:0016757">
    <property type="term" value="F:glycosyltransferase activity"/>
    <property type="evidence" value="ECO:0007669"/>
    <property type="project" value="UniProtKB-KW"/>
</dbReference>
<evidence type="ECO:0000313" key="20">
    <source>
        <dbReference type="Proteomes" id="UP000192223"/>
    </source>
</evidence>
<evidence type="ECO:0000256" key="15">
    <source>
        <dbReference type="ARBA" id="ARBA00029567"/>
    </source>
</evidence>
<evidence type="ECO:0000256" key="10">
    <source>
        <dbReference type="ARBA" id="ARBA00022723"/>
    </source>
</evidence>
<evidence type="ECO:0000256" key="19">
    <source>
        <dbReference type="SAM" id="Phobius"/>
    </source>
</evidence>
<comment type="pathway">
    <text evidence="3">Protein modification; protein glycosylation.</text>
</comment>
<dbReference type="Pfam" id="PF00953">
    <property type="entry name" value="Glycos_transf_4"/>
    <property type="match status" value="1"/>
</dbReference>
<evidence type="ECO:0000256" key="13">
    <source>
        <dbReference type="ARBA" id="ARBA00022989"/>
    </source>
</evidence>
<dbReference type="CTD" id="34711"/>
<feature type="transmembrane region" description="Helical" evidence="19">
    <location>
        <begin position="60"/>
        <end position="82"/>
    </location>
</feature>
<feature type="transmembrane region" description="Helical" evidence="19">
    <location>
        <begin position="6"/>
        <end position="25"/>
    </location>
</feature>
<evidence type="ECO:0000256" key="8">
    <source>
        <dbReference type="ARBA" id="ARBA00022679"/>
    </source>
</evidence>
<evidence type="ECO:0000256" key="6">
    <source>
        <dbReference type="ARBA" id="ARBA00017659"/>
    </source>
</evidence>
<dbReference type="CDD" id="cd06855">
    <property type="entry name" value="GT_GPT_euk"/>
    <property type="match status" value="1"/>
</dbReference>
<keyword evidence="12" id="KW-0460">Magnesium</keyword>
<evidence type="ECO:0000256" key="16">
    <source>
        <dbReference type="ARBA" id="ARBA00033238"/>
    </source>
</evidence>
<dbReference type="KEGG" id="apln:108744791"/>
<dbReference type="PANTHER" id="PTHR10571">
    <property type="entry name" value="UDP-N-ACETYLGLUCOSAMINE--DOLICHYL-PHOSPHATE N-ACETYLGLUCOSAMINEPHOSPHOTRANSFERASE"/>
    <property type="match status" value="1"/>
</dbReference>
<keyword evidence="9 19" id="KW-0812">Transmembrane</keyword>
<feature type="transmembrane region" description="Helical" evidence="19">
    <location>
        <begin position="94"/>
        <end position="113"/>
    </location>
</feature>
<dbReference type="InterPro" id="IPR033895">
    <property type="entry name" value="GPT"/>
</dbReference>
<protein>
    <recommendedName>
        <fullName evidence="6">UDP-N-acetylglucosamine--dolichyl-phosphate N-acetylglucosaminephosphotransferase</fullName>
        <ecNumber evidence="5">2.7.8.15</ecNumber>
    </recommendedName>
    <alternativeName>
        <fullName evidence="15">GlcNAc-1-P transferase</fullName>
    </alternativeName>
    <alternativeName>
        <fullName evidence="16">N-acetylglucosamine-1-phosphate transferase</fullName>
    </alternativeName>
</protein>
<dbReference type="RefSeq" id="XP_018336209.1">
    <property type="nucleotide sequence ID" value="XM_018480707.2"/>
</dbReference>
<comment type="catalytic activity">
    <reaction evidence="18">
        <text>a di-trans,poly-cis-dolichyl phosphate + UDP-N-acetyl-alpha-D-glucosamine = an N-acetyl-alpha-D-glucosaminyl-diphospho-di-trans,poly-cis-dolichol + UMP</text>
        <dbReference type="Rhea" id="RHEA:13289"/>
        <dbReference type="Rhea" id="RHEA-COMP:19498"/>
        <dbReference type="Rhea" id="RHEA-COMP:19507"/>
        <dbReference type="ChEBI" id="CHEBI:57683"/>
        <dbReference type="ChEBI" id="CHEBI:57705"/>
        <dbReference type="ChEBI" id="CHEBI:57865"/>
        <dbReference type="ChEBI" id="CHEBI:58427"/>
        <dbReference type="EC" id="2.7.8.15"/>
    </reaction>
    <physiologicalReaction direction="left-to-right" evidence="18">
        <dbReference type="Rhea" id="RHEA:13290"/>
    </physiologicalReaction>
</comment>
<dbReference type="STRING" id="224129.A0A1W4XJQ2"/>
<keyword evidence="20" id="KW-1185">Reference proteome</keyword>
<evidence type="ECO:0000256" key="14">
    <source>
        <dbReference type="ARBA" id="ARBA00023136"/>
    </source>
</evidence>
<keyword evidence="11" id="KW-0256">Endoplasmic reticulum</keyword>
<evidence type="ECO:0000256" key="4">
    <source>
        <dbReference type="ARBA" id="ARBA00009317"/>
    </source>
</evidence>
<dbReference type="PANTHER" id="PTHR10571:SF0">
    <property type="entry name" value="UDP-N-ACETYLGLUCOSAMINE--DOLICHYL-PHOSPHATE N-ACETYLGLUCOSAMINEPHOSPHOTRANSFERASE"/>
    <property type="match status" value="1"/>
</dbReference>
<dbReference type="Proteomes" id="UP000192223">
    <property type="component" value="Unplaced"/>
</dbReference>
<proteinExistence type="inferred from homology"/>
<gene>
    <name evidence="21" type="primary">LOC108744791</name>
</gene>
<name>A0A1W4XJQ2_AGRPL</name>
<evidence type="ECO:0000256" key="18">
    <source>
        <dbReference type="ARBA" id="ARBA00045078"/>
    </source>
</evidence>
<dbReference type="EC" id="2.7.8.15" evidence="5"/>
<feature type="transmembrane region" description="Helical" evidence="19">
    <location>
        <begin position="125"/>
        <end position="143"/>
    </location>
</feature>
<evidence type="ECO:0000256" key="12">
    <source>
        <dbReference type="ARBA" id="ARBA00022842"/>
    </source>
</evidence>
<evidence type="ECO:0000256" key="5">
    <source>
        <dbReference type="ARBA" id="ARBA00013225"/>
    </source>
</evidence>
<sequence length="403" mass="46306">MDVKELWQIGLPMFINVVMSVVAFFTTMKLIPKFKNTFIKAHLFGIDMNKRTSEKIPESLGVLSGCIFLITLFLFIPVPFGSRFFNGEIPHDEFVELLSALLSICCMTLLGFADDVLDLRWRHKLFLPTIASLPLLMVYYVNFNSTTIIVPKPLREWLGLTVNLGILYYIFMGLLAIFCTNAINILAGINGLEVGQSLVISSSLIIFNIIELSGNQWKAHRFSLFFLVPYTATSLALFWYNWYPSLVFVGDTFCYYSGMTFAVVGILGHFSKTTLLFFIPQIFNFLYSIPQLFHLVPCPRHRLPKLDSKLDKLNISTTTFKYNDLSFLGKLIVNIFRIFRIIKWQEKDGYVITNNFTLINLVLLITGPMHEARLTIFLLIIQIICTVMAFIIRYPLAYIFYDI</sequence>
<dbReference type="FunCoup" id="A0A1W4XJQ2">
    <property type="interactions" value="765"/>
</dbReference>
<keyword evidence="13 19" id="KW-1133">Transmembrane helix</keyword>
<comment type="similarity">
    <text evidence="4">Belongs to the glycosyltransferase 4 family.</text>
</comment>
<evidence type="ECO:0000256" key="17">
    <source>
        <dbReference type="ARBA" id="ARBA00044717"/>
    </source>
</evidence>
<accession>A0A1W4XJQ2</accession>
<dbReference type="InterPro" id="IPR000715">
    <property type="entry name" value="Glycosyl_transferase_4"/>
</dbReference>
<keyword evidence="14 19" id="KW-0472">Membrane</keyword>
<organism evidence="20 21">
    <name type="scientific">Agrilus planipennis</name>
    <name type="common">Emerald ash borer</name>
    <name type="synonym">Agrilus marcopoli</name>
    <dbReference type="NCBI Taxonomy" id="224129"/>
    <lineage>
        <taxon>Eukaryota</taxon>
        <taxon>Metazoa</taxon>
        <taxon>Ecdysozoa</taxon>
        <taxon>Arthropoda</taxon>
        <taxon>Hexapoda</taxon>
        <taxon>Insecta</taxon>
        <taxon>Pterygota</taxon>
        <taxon>Neoptera</taxon>
        <taxon>Endopterygota</taxon>
        <taxon>Coleoptera</taxon>
        <taxon>Polyphaga</taxon>
        <taxon>Elateriformia</taxon>
        <taxon>Buprestoidea</taxon>
        <taxon>Buprestidae</taxon>
        <taxon>Agrilinae</taxon>
        <taxon>Agrilus</taxon>
    </lineage>
</organism>
<evidence type="ECO:0000256" key="3">
    <source>
        <dbReference type="ARBA" id="ARBA00004922"/>
    </source>
</evidence>
<feature type="transmembrane region" description="Helical" evidence="19">
    <location>
        <begin position="253"/>
        <end position="270"/>
    </location>
</feature>
<evidence type="ECO:0000256" key="11">
    <source>
        <dbReference type="ARBA" id="ARBA00022824"/>
    </source>
</evidence>
<dbReference type="GO" id="GO:0003975">
    <property type="term" value="F:UDP-N-acetylglucosamine-dolichyl-phosphate N-acetylglucosaminephosphotransferase activity"/>
    <property type="evidence" value="ECO:0007669"/>
    <property type="project" value="UniProtKB-EC"/>
</dbReference>
<evidence type="ECO:0000256" key="1">
    <source>
        <dbReference type="ARBA" id="ARBA00001946"/>
    </source>
</evidence>
<dbReference type="GO" id="GO:0046872">
    <property type="term" value="F:metal ion binding"/>
    <property type="evidence" value="ECO:0007669"/>
    <property type="project" value="UniProtKB-KW"/>
</dbReference>
<evidence type="ECO:0000256" key="9">
    <source>
        <dbReference type="ARBA" id="ARBA00022692"/>
    </source>
</evidence>
<comment type="cofactor">
    <cofactor evidence="1">
        <name>Mg(2+)</name>
        <dbReference type="ChEBI" id="CHEBI:18420"/>
    </cofactor>
</comment>
<feature type="transmembrane region" description="Helical" evidence="19">
    <location>
        <begin position="376"/>
        <end position="401"/>
    </location>
</feature>
<evidence type="ECO:0000313" key="21">
    <source>
        <dbReference type="RefSeq" id="XP_018336209.1"/>
    </source>
</evidence>
<keyword evidence="7" id="KW-0328">Glycosyltransferase</keyword>
<dbReference type="OrthoDB" id="10262326at2759"/>
<dbReference type="UniPathway" id="UPA00378"/>
<comment type="subcellular location">
    <subcellularLocation>
        <location evidence="2">Endoplasmic reticulum membrane</location>
        <topology evidence="2">Multi-pass membrane protein</topology>
    </subcellularLocation>
</comment>